<gene>
    <name evidence="2" type="ORF">BCL69_108811</name>
</gene>
<dbReference type="EMBL" id="VNHT01000088">
    <property type="protein sequence ID" value="TYP74443.1"/>
    <property type="molecule type" value="Genomic_DNA"/>
</dbReference>
<dbReference type="Pfam" id="PF03831">
    <property type="entry name" value="YjdM"/>
    <property type="match status" value="1"/>
</dbReference>
<dbReference type="SUPFAM" id="SSF82057">
    <property type="entry name" value="Prokaryotic SH3-related domain"/>
    <property type="match status" value="1"/>
</dbReference>
<evidence type="ECO:0000313" key="2">
    <source>
        <dbReference type="EMBL" id="TYP74443.1"/>
    </source>
</evidence>
<keyword evidence="2" id="KW-0378">Hydrolase</keyword>
<sequence length="42" mass="4602">MKTKDNNESILQDVDALVVIKDLKVKGFPDEIKRGTGARTSA</sequence>
<protein>
    <submittedName>
        <fullName evidence="2">Phosphonoacetate hydrolase</fullName>
    </submittedName>
</protein>
<dbReference type="OrthoDB" id="9810131at2"/>
<proteinExistence type="predicted"/>
<feature type="domain" description="Protein YjdM C-terminal" evidence="1">
    <location>
        <begin position="4"/>
        <end position="39"/>
    </location>
</feature>
<dbReference type="GO" id="GO:0016787">
    <property type="term" value="F:hydrolase activity"/>
    <property type="evidence" value="ECO:0007669"/>
    <property type="project" value="UniProtKB-KW"/>
</dbReference>
<evidence type="ECO:0000259" key="1">
    <source>
        <dbReference type="Pfam" id="PF03831"/>
    </source>
</evidence>
<dbReference type="RefSeq" id="WP_082110367.1">
    <property type="nucleotide sequence ID" value="NZ_CBDIPD010000130.1"/>
</dbReference>
<evidence type="ECO:0000313" key="3">
    <source>
        <dbReference type="Proteomes" id="UP000324176"/>
    </source>
</evidence>
<dbReference type="Gene3D" id="2.30.30.40">
    <property type="entry name" value="SH3 Domains"/>
    <property type="match status" value="1"/>
</dbReference>
<organism evidence="2 3">
    <name type="scientific">Nitrosomonas communis</name>
    <dbReference type="NCBI Taxonomy" id="44574"/>
    <lineage>
        <taxon>Bacteria</taxon>
        <taxon>Pseudomonadati</taxon>
        <taxon>Pseudomonadota</taxon>
        <taxon>Betaproteobacteria</taxon>
        <taxon>Nitrosomonadales</taxon>
        <taxon>Nitrosomonadaceae</taxon>
        <taxon>Nitrosomonas</taxon>
    </lineage>
</organism>
<dbReference type="InterPro" id="IPR013988">
    <property type="entry name" value="YjdM_C"/>
</dbReference>
<comment type="caution">
    <text evidence="2">The sequence shown here is derived from an EMBL/GenBank/DDBJ whole genome shotgun (WGS) entry which is preliminary data.</text>
</comment>
<dbReference type="AlphaFoldDB" id="A0A5D3Y761"/>
<accession>A0A5D3Y761</accession>
<dbReference type="Proteomes" id="UP000324176">
    <property type="component" value="Unassembled WGS sequence"/>
</dbReference>
<reference evidence="2 3" key="1">
    <citation type="submission" date="2019-07" db="EMBL/GenBank/DDBJ databases">
        <title>Active sludge and wastewater microbial communities from Klosterneuburg, Austria.</title>
        <authorList>
            <person name="Wagner M."/>
        </authorList>
    </citation>
    <scope>NUCLEOTIDE SEQUENCE [LARGE SCALE GENOMIC DNA]</scope>
    <source>
        <strain evidence="2 3">Nm2</strain>
    </source>
</reference>
<name>A0A5D3Y761_9PROT</name>